<gene>
    <name evidence="2" type="ORF">AUC60_09425</name>
</gene>
<name>A0A1Y3P2I2_9PSED</name>
<reference evidence="2 3" key="1">
    <citation type="journal article" date="2017" name="Syst. Appl. Microbiol.">
        <title>Pseudomonas caspiana sp. nov., a citrus pathogen in the Pseudomonas syringae phylogenetic group.</title>
        <authorList>
            <person name="Busquets A."/>
            <person name="Gomila M."/>
            <person name="Beiki F."/>
            <person name="Mulet M."/>
            <person name="Rahimian H."/>
            <person name="Garcia-Valdes E."/>
            <person name="Lalucat J."/>
        </authorList>
    </citation>
    <scope>NUCLEOTIDE SEQUENCE [LARGE SCALE GENOMIC DNA]</scope>
    <source>
        <strain evidence="2 3">FBF102</strain>
    </source>
</reference>
<proteinExistence type="predicted"/>
<keyword evidence="3" id="KW-1185">Reference proteome</keyword>
<dbReference type="Proteomes" id="UP000195440">
    <property type="component" value="Unassembled WGS sequence"/>
</dbReference>
<keyword evidence="1" id="KW-1133">Transmembrane helix</keyword>
<sequence>MFLLKLALTGIIFGMIWLDIAVFDTQLLEVSFTEITQELLLFACALLFWLSPASDGQKGFNNLAAGFFACLLMRELDGLFDPISHSAWCWPFLLIAITSLTIAFKPANRQDTLRALAAFTRTPAFGTISTGLCVLVFSRVFGMGALWHLILDDGYARLAKTAVEEEIELMTYAMWLSASVGYWLQQRSVAADAPSRVETSKLQTRTI</sequence>
<dbReference type="AlphaFoldDB" id="A0A1Y3P2I2"/>
<feature type="transmembrane region" description="Helical" evidence="1">
    <location>
        <begin position="124"/>
        <end position="150"/>
    </location>
</feature>
<protein>
    <submittedName>
        <fullName evidence="2">Uncharacterized protein</fullName>
    </submittedName>
</protein>
<evidence type="ECO:0000313" key="2">
    <source>
        <dbReference type="EMBL" id="OUM74037.1"/>
    </source>
</evidence>
<keyword evidence="1" id="KW-0472">Membrane</keyword>
<dbReference type="EMBL" id="LOHF01000006">
    <property type="protein sequence ID" value="OUM74037.1"/>
    <property type="molecule type" value="Genomic_DNA"/>
</dbReference>
<accession>A0A1Y3P2I2</accession>
<evidence type="ECO:0000256" key="1">
    <source>
        <dbReference type="SAM" id="Phobius"/>
    </source>
</evidence>
<comment type="caution">
    <text evidence="2">The sequence shown here is derived from an EMBL/GenBank/DDBJ whole genome shotgun (WGS) entry which is preliminary data.</text>
</comment>
<organism evidence="2 3">
    <name type="scientific">Pseudomonas caspiana</name>
    <dbReference type="NCBI Taxonomy" id="1451454"/>
    <lineage>
        <taxon>Bacteria</taxon>
        <taxon>Pseudomonadati</taxon>
        <taxon>Pseudomonadota</taxon>
        <taxon>Gammaproteobacteria</taxon>
        <taxon>Pseudomonadales</taxon>
        <taxon>Pseudomonadaceae</taxon>
        <taxon>Pseudomonas</taxon>
    </lineage>
</organism>
<evidence type="ECO:0000313" key="3">
    <source>
        <dbReference type="Proteomes" id="UP000195440"/>
    </source>
</evidence>
<keyword evidence="1" id="KW-0812">Transmembrane</keyword>
<feature type="transmembrane region" description="Helical" evidence="1">
    <location>
        <begin position="6"/>
        <end position="23"/>
    </location>
</feature>
<feature type="transmembrane region" description="Helical" evidence="1">
    <location>
        <begin position="88"/>
        <end position="104"/>
    </location>
</feature>